<keyword evidence="13" id="KW-1185">Reference proteome</keyword>
<feature type="active site" description="Acyl-ester intermediate" evidence="7">
    <location>
        <position position="53"/>
    </location>
</feature>
<dbReference type="EMBL" id="BMZH01000005">
    <property type="protein sequence ID" value="GHA93750.1"/>
    <property type="molecule type" value="Genomic_DNA"/>
</dbReference>
<evidence type="ECO:0000256" key="6">
    <source>
        <dbReference type="ARBA" id="ARBA00023316"/>
    </source>
</evidence>
<comment type="similarity">
    <text evidence="1 9">Belongs to the peptidase S11 family.</text>
</comment>
<dbReference type="GO" id="GO:0009002">
    <property type="term" value="F:serine-type D-Ala-D-Ala carboxypeptidase activity"/>
    <property type="evidence" value="ECO:0007669"/>
    <property type="project" value="InterPro"/>
</dbReference>
<accession>A0A8J3CQY0</accession>
<evidence type="ECO:0000256" key="8">
    <source>
        <dbReference type="PIRSR" id="PIRSR618044-2"/>
    </source>
</evidence>
<dbReference type="Pfam" id="PF00768">
    <property type="entry name" value="Peptidase_S11"/>
    <property type="match status" value="1"/>
</dbReference>
<evidence type="ECO:0000256" key="4">
    <source>
        <dbReference type="ARBA" id="ARBA00022960"/>
    </source>
</evidence>
<evidence type="ECO:0000256" key="9">
    <source>
        <dbReference type="RuleBase" id="RU004016"/>
    </source>
</evidence>
<sequence length="365" mass="39263">MNWVRLAIIAIALCVAAPAYAEQQGRYASIIVDANSLDILHARQIDAQRHPASLTKIMTLYLTFEALESGQVTLDLAVPVSAHAASTAPIKMGLRRGQNVRIDTLIQAVAVRSSNDAAVVLAEAIGGSEAQFVERMNAAAIALGMRSTTFRNPHGLPDAAQVTTARDMAKLAIATRTRFPQHYHYFGQTHFRGRESTNKLLKERADVDGFKTGYTNASGYNLVISAVRDEARIIAVVLGGASSGSRNSHMSDLIDRGFDVIGAKTDPVIAVSALTQSPMHKRHWAMQIDGFDSPAETAIFTDTLIRSAGIGAAASRSHTRGDHISHSVRVEALDQTTARNLCAHHGELLKIAPRRCKVLSIANSG</sequence>
<reference evidence="12" key="2">
    <citation type="submission" date="2020-09" db="EMBL/GenBank/DDBJ databases">
        <authorList>
            <person name="Sun Q."/>
            <person name="Kim S."/>
        </authorList>
    </citation>
    <scope>NUCLEOTIDE SEQUENCE</scope>
    <source>
        <strain evidence="12">KCTC 32513</strain>
    </source>
</reference>
<gene>
    <name evidence="12" type="ORF">GCM10009069_16050</name>
</gene>
<organism evidence="12 13">
    <name type="scientific">Algimonas arctica</name>
    <dbReference type="NCBI Taxonomy" id="1479486"/>
    <lineage>
        <taxon>Bacteria</taxon>
        <taxon>Pseudomonadati</taxon>
        <taxon>Pseudomonadota</taxon>
        <taxon>Alphaproteobacteria</taxon>
        <taxon>Maricaulales</taxon>
        <taxon>Robiginitomaculaceae</taxon>
        <taxon>Algimonas</taxon>
    </lineage>
</organism>
<dbReference type="PANTHER" id="PTHR21581:SF6">
    <property type="entry name" value="TRAFFICKING PROTEIN PARTICLE COMPLEX SUBUNIT 12"/>
    <property type="match status" value="1"/>
</dbReference>
<evidence type="ECO:0000256" key="2">
    <source>
        <dbReference type="ARBA" id="ARBA00022729"/>
    </source>
</evidence>
<dbReference type="AlphaFoldDB" id="A0A8J3CQY0"/>
<evidence type="ECO:0000259" key="11">
    <source>
        <dbReference type="Pfam" id="PF00768"/>
    </source>
</evidence>
<dbReference type="InterPro" id="IPR001967">
    <property type="entry name" value="Peptidase_S11_N"/>
</dbReference>
<dbReference type="GO" id="GO:0009252">
    <property type="term" value="P:peptidoglycan biosynthetic process"/>
    <property type="evidence" value="ECO:0007669"/>
    <property type="project" value="UniProtKB-KW"/>
</dbReference>
<keyword evidence="3" id="KW-0378">Hydrolase</keyword>
<protein>
    <recommendedName>
        <fullName evidence="11">Peptidase S11 D-alanyl-D-alanine carboxypeptidase A N-terminal domain-containing protein</fullName>
    </recommendedName>
</protein>
<evidence type="ECO:0000256" key="7">
    <source>
        <dbReference type="PIRSR" id="PIRSR618044-1"/>
    </source>
</evidence>
<feature type="chain" id="PRO_5035148012" description="Peptidase S11 D-alanyl-D-alanine carboxypeptidase A N-terminal domain-containing protein" evidence="10">
    <location>
        <begin position="22"/>
        <end position="365"/>
    </location>
</feature>
<feature type="domain" description="Peptidase S11 D-alanyl-D-alanine carboxypeptidase A N-terminal" evidence="11">
    <location>
        <begin position="28"/>
        <end position="240"/>
    </location>
</feature>
<dbReference type="PRINTS" id="PR00725">
    <property type="entry name" value="DADACBPTASE1"/>
</dbReference>
<name>A0A8J3CQY0_9PROT</name>
<feature type="binding site" evidence="8">
    <location>
        <position position="211"/>
    </location>
    <ligand>
        <name>substrate</name>
    </ligand>
</feature>
<proteinExistence type="inferred from homology"/>
<keyword evidence="2 10" id="KW-0732">Signal</keyword>
<feature type="active site" description="Proton acceptor" evidence="7">
    <location>
        <position position="56"/>
    </location>
</feature>
<dbReference type="SUPFAM" id="SSF56601">
    <property type="entry name" value="beta-lactamase/transpeptidase-like"/>
    <property type="match status" value="1"/>
</dbReference>
<dbReference type="InterPro" id="IPR018044">
    <property type="entry name" value="Peptidase_S11"/>
</dbReference>
<evidence type="ECO:0000256" key="5">
    <source>
        <dbReference type="ARBA" id="ARBA00022984"/>
    </source>
</evidence>
<dbReference type="GO" id="GO:0006508">
    <property type="term" value="P:proteolysis"/>
    <property type="evidence" value="ECO:0007669"/>
    <property type="project" value="InterPro"/>
</dbReference>
<keyword evidence="5" id="KW-0573">Peptidoglycan synthesis</keyword>
<evidence type="ECO:0000256" key="10">
    <source>
        <dbReference type="SAM" id="SignalP"/>
    </source>
</evidence>
<dbReference type="Proteomes" id="UP000634004">
    <property type="component" value="Unassembled WGS sequence"/>
</dbReference>
<keyword evidence="4" id="KW-0133">Cell shape</keyword>
<evidence type="ECO:0000313" key="13">
    <source>
        <dbReference type="Proteomes" id="UP000634004"/>
    </source>
</evidence>
<evidence type="ECO:0000256" key="1">
    <source>
        <dbReference type="ARBA" id="ARBA00007164"/>
    </source>
</evidence>
<dbReference type="PANTHER" id="PTHR21581">
    <property type="entry name" value="D-ALANYL-D-ALANINE CARBOXYPEPTIDASE"/>
    <property type="match status" value="1"/>
</dbReference>
<reference evidence="12" key="1">
    <citation type="journal article" date="2014" name="Int. J. Syst. Evol. Microbiol.">
        <title>Complete genome sequence of Corynebacterium casei LMG S-19264T (=DSM 44701T), isolated from a smear-ripened cheese.</title>
        <authorList>
            <consortium name="US DOE Joint Genome Institute (JGI-PGF)"/>
            <person name="Walter F."/>
            <person name="Albersmeier A."/>
            <person name="Kalinowski J."/>
            <person name="Ruckert C."/>
        </authorList>
    </citation>
    <scope>NUCLEOTIDE SEQUENCE</scope>
    <source>
        <strain evidence="12">KCTC 32513</strain>
    </source>
</reference>
<dbReference type="RefSeq" id="WP_189497206.1">
    <property type="nucleotide sequence ID" value="NZ_BMZH01000005.1"/>
</dbReference>
<comment type="caution">
    <text evidence="12">The sequence shown here is derived from an EMBL/GenBank/DDBJ whole genome shotgun (WGS) entry which is preliminary data.</text>
</comment>
<dbReference type="InterPro" id="IPR012338">
    <property type="entry name" value="Beta-lactam/transpept-like"/>
</dbReference>
<keyword evidence="6" id="KW-0961">Cell wall biogenesis/degradation</keyword>
<dbReference type="GO" id="GO:0071555">
    <property type="term" value="P:cell wall organization"/>
    <property type="evidence" value="ECO:0007669"/>
    <property type="project" value="UniProtKB-KW"/>
</dbReference>
<dbReference type="GO" id="GO:0008360">
    <property type="term" value="P:regulation of cell shape"/>
    <property type="evidence" value="ECO:0007669"/>
    <property type="project" value="UniProtKB-KW"/>
</dbReference>
<feature type="active site" evidence="7">
    <location>
        <position position="113"/>
    </location>
</feature>
<dbReference type="Gene3D" id="3.40.710.10">
    <property type="entry name" value="DD-peptidase/beta-lactamase superfamily"/>
    <property type="match status" value="1"/>
</dbReference>
<evidence type="ECO:0000313" key="12">
    <source>
        <dbReference type="EMBL" id="GHA93750.1"/>
    </source>
</evidence>
<feature type="signal peptide" evidence="10">
    <location>
        <begin position="1"/>
        <end position="21"/>
    </location>
</feature>
<evidence type="ECO:0000256" key="3">
    <source>
        <dbReference type="ARBA" id="ARBA00022801"/>
    </source>
</evidence>